<organism evidence="2 3">
    <name type="scientific">Lentibacillus cibarius</name>
    <dbReference type="NCBI Taxonomy" id="2583219"/>
    <lineage>
        <taxon>Bacteria</taxon>
        <taxon>Bacillati</taxon>
        <taxon>Bacillota</taxon>
        <taxon>Bacilli</taxon>
        <taxon>Bacillales</taxon>
        <taxon>Bacillaceae</taxon>
        <taxon>Lentibacillus</taxon>
    </lineage>
</organism>
<comment type="caution">
    <text evidence="2">The sequence shown here is derived from an EMBL/GenBank/DDBJ whole genome shotgun (WGS) entry which is preliminary data.</text>
</comment>
<evidence type="ECO:0000313" key="3">
    <source>
        <dbReference type="Proteomes" id="UP000319280"/>
    </source>
</evidence>
<reference evidence="2 3" key="1">
    <citation type="submission" date="2019-07" db="EMBL/GenBank/DDBJ databases">
        <title>Genomic analysis of Lentibacillus sp. NKC851-2.</title>
        <authorList>
            <person name="Oh Y.J."/>
        </authorList>
    </citation>
    <scope>NUCLEOTIDE SEQUENCE [LARGE SCALE GENOMIC DNA]</scope>
    <source>
        <strain evidence="2 3">NKC851-2</strain>
    </source>
</reference>
<keyword evidence="1" id="KW-0472">Membrane</keyword>
<evidence type="ECO:0000256" key="1">
    <source>
        <dbReference type="SAM" id="Phobius"/>
    </source>
</evidence>
<dbReference type="Proteomes" id="UP000319280">
    <property type="component" value="Unassembled WGS sequence"/>
</dbReference>
<keyword evidence="3" id="KW-1185">Reference proteome</keyword>
<keyword evidence="1" id="KW-1133">Transmembrane helix</keyword>
<dbReference type="RefSeq" id="WP_142791288.1">
    <property type="nucleotide sequence ID" value="NZ_VJMZ01000001.1"/>
</dbReference>
<evidence type="ECO:0000313" key="2">
    <source>
        <dbReference type="EMBL" id="TRM12270.1"/>
    </source>
</evidence>
<sequence length="85" mass="9289">MKKRYIASAAGVIGAGVTGYFLFNRRNGHNNADFSNGQFNETLIDAGIPDQVEVNDAAQLENAKMVSEGSQFGVHYYNEVTNESE</sequence>
<accession>A0A549YK60</accession>
<name>A0A549YK60_9BACI</name>
<feature type="transmembrane region" description="Helical" evidence="1">
    <location>
        <begin position="6"/>
        <end position="23"/>
    </location>
</feature>
<dbReference type="AlphaFoldDB" id="A0A549YK60"/>
<dbReference type="EMBL" id="VJMZ01000001">
    <property type="protein sequence ID" value="TRM12270.1"/>
    <property type="molecule type" value="Genomic_DNA"/>
</dbReference>
<proteinExistence type="predicted"/>
<gene>
    <name evidence="2" type="ORF">FH966_11575</name>
</gene>
<protein>
    <submittedName>
        <fullName evidence="2">Uncharacterized protein</fullName>
    </submittedName>
</protein>
<keyword evidence="1" id="KW-0812">Transmembrane</keyword>